<proteinExistence type="predicted"/>
<dbReference type="Pfam" id="PF00226">
    <property type="entry name" value="DnaJ"/>
    <property type="match status" value="1"/>
</dbReference>
<evidence type="ECO:0000313" key="3">
    <source>
        <dbReference type="EMBL" id="KAK8936005.1"/>
    </source>
</evidence>
<feature type="domain" description="J" evidence="2">
    <location>
        <begin position="100"/>
        <end position="168"/>
    </location>
</feature>
<feature type="region of interest" description="Disordered" evidence="1">
    <location>
        <begin position="1"/>
        <end position="27"/>
    </location>
</feature>
<dbReference type="GO" id="GO:0005783">
    <property type="term" value="C:endoplasmic reticulum"/>
    <property type="evidence" value="ECO:0007669"/>
    <property type="project" value="UniProtKB-ARBA"/>
</dbReference>
<accession>A0AAP0BDZ3</accession>
<dbReference type="Gene3D" id="1.10.287.110">
    <property type="entry name" value="DnaJ domain"/>
    <property type="match status" value="1"/>
</dbReference>
<dbReference type="InterPro" id="IPR036869">
    <property type="entry name" value="J_dom_sf"/>
</dbReference>
<dbReference type="CDD" id="cd06257">
    <property type="entry name" value="DnaJ"/>
    <property type="match status" value="1"/>
</dbReference>
<organism evidence="3 4">
    <name type="scientific">Platanthera zijinensis</name>
    <dbReference type="NCBI Taxonomy" id="2320716"/>
    <lineage>
        <taxon>Eukaryota</taxon>
        <taxon>Viridiplantae</taxon>
        <taxon>Streptophyta</taxon>
        <taxon>Embryophyta</taxon>
        <taxon>Tracheophyta</taxon>
        <taxon>Spermatophyta</taxon>
        <taxon>Magnoliopsida</taxon>
        <taxon>Liliopsida</taxon>
        <taxon>Asparagales</taxon>
        <taxon>Orchidaceae</taxon>
        <taxon>Orchidoideae</taxon>
        <taxon>Orchideae</taxon>
        <taxon>Orchidinae</taxon>
        <taxon>Platanthera</taxon>
    </lineage>
</organism>
<dbReference type="Proteomes" id="UP001418222">
    <property type="component" value="Unassembled WGS sequence"/>
</dbReference>
<keyword evidence="4" id="KW-1185">Reference proteome</keyword>
<dbReference type="EMBL" id="JBBWWQ010000011">
    <property type="protein sequence ID" value="KAK8936005.1"/>
    <property type="molecule type" value="Genomic_DNA"/>
</dbReference>
<evidence type="ECO:0000259" key="2">
    <source>
        <dbReference type="PROSITE" id="PS50076"/>
    </source>
</evidence>
<dbReference type="PANTHER" id="PTHR45432:SF2">
    <property type="entry name" value="CHAPERONE PROTEIN DNAJ 11, CHLOROPLASTIC"/>
    <property type="match status" value="1"/>
</dbReference>
<name>A0AAP0BDZ3_9ASPA</name>
<reference evidence="3 4" key="1">
    <citation type="journal article" date="2022" name="Nat. Plants">
        <title>Genomes of leafy and leafless Platanthera orchids illuminate the evolution of mycoheterotrophy.</title>
        <authorList>
            <person name="Li M.H."/>
            <person name="Liu K.W."/>
            <person name="Li Z."/>
            <person name="Lu H.C."/>
            <person name="Ye Q.L."/>
            <person name="Zhang D."/>
            <person name="Wang J.Y."/>
            <person name="Li Y.F."/>
            <person name="Zhong Z.M."/>
            <person name="Liu X."/>
            <person name="Yu X."/>
            <person name="Liu D.K."/>
            <person name="Tu X.D."/>
            <person name="Liu B."/>
            <person name="Hao Y."/>
            <person name="Liao X.Y."/>
            <person name="Jiang Y.T."/>
            <person name="Sun W.H."/>
            <person name="Chen J."/>
            <person name="Chen Y.Q."/>
            <person name="Ai Y."/>
            <person name="Zhai J.W."/>
            <person name="Wu S.S."/>
            <person name="Zhou Z."/>
            <person name="Hsiao Y.Y."/>
            <person name="Wu W.L."/>
            <person name="Chen Y.Y."/>
            <person name="Lin Y.F."/>
            <person name="Hsu J.L."/>
            <person name="Li C.Y."/>
            <person name="Wang Z.W."/>
            <person name="Zhao X."/>
            <person name="Zhong W.Y."/>
            <person name="Ma X.K."/>
            <person name="Ma L."/>
            <person name="Huang J."/>
            <person name="Chen G.Z."/>
            <person name="Huang M.Z."/>
            <person name="Huang L."/>
            <person name="Peng D.H."/>
            <person name="Luo Y.B."/>
            <person name="Zou S.Q."/>
            <person name="Chen S.P."/>
            <person name="Lan S."/>
            <person name="Tsai W.C."/>
            <person name="Van de Peer Y."/>
            <person name="Liu Z.J."/>
        </authorList>
    </citation>
    <scope>NUCLEOTIDE SEQUENCE [LARGE SCALE GENOMIC DNA]</scope>
    <source>
        <strain evidence="3">Lor287</strain>
    </source>
</reference>
<dbReference type="PANTHER" id="PTHR45432">
    <property type="entry name" value="CHAPERONE PROTEIN DNAJ 11, CHLOROPLASTIC-LIKE"/>
    <property type="match status" value="1"/>
</dbReference>
<sequence length="199" mass="22017">MQKIPNNISDSPPINKGAFTHPQSRTNQRALSEQVHMITAPDLSFSLPISRPHFAGRRIAAPRLSWFPHSRPIPSPKIVAAVASKAERTSNIPPPPPPSTLYDVLGLSEGATVREIRSAYRIQARACHPDAAASTGSSGATADDFLRLHAAYSILSDPTKRAEYDRELNAARMLRRSPPRVYRFSGKAPQRTWETDQCW</sequence>
<dbReference type="PROSITE" id="PS50076">
    <property type="entry name" value="DNAJ_2"/>
    <property type="match status" value="1"/>
</dbReference>
<dbReference type="PRINTS" id="PR00625">
    <property type="entry name" value="JDOMAIN"/>
</dbReference>
<comment type="caution">
    <text evidence="3">The sequence shown here is derived from an EMBL/GenBank/DDBJ whole genome shotgun (WGS) entry which is preliminary data.</text>
</comment>
<feature type="compositionally biased region" description="Polar residues" evidence="1">
    <location>
        <begin position="1"/>
        <end position="12"/>
    </location>
</feature>
<dbReference type="SUPFAM" id="SSF46565">
    <property type="entry name" value="Chaperone J-domain"/>
    <property type="match status" value="1"/>
</dbReference>
<dbReference type="InterPro" id="IPR001623">
    <property type="entry name" value="DnaJ_domain"/>
</dbReference>
<gene>
    <name evidence="3" type="ORF">KSP39_PZI013329</name>
</gene>
<evidence type="ECO:0000313" key="4">
    <source>
        <dbReference type="Proteomes" id="UP001418222"/>
    </source>
</evidence>
<dbReference type="AlphaFoldDB" id="A0AAP0BDZ3"/>
<evidence type="ECO:0000256" key="1">
    <source>
        <dbReference type="SAM" id="MobiDB-lite"/>
    </source>
</evidence>
<dbReference type="SMART" id="SM00271">
    <property type="entry name" value="DnaJ"/>
    <property type="match status" value="1"/>
</dbReference>
<protein>
    <recommendedName>
        <fullName evidence="2">J domain-containing protein</fullName>
    </recommendedName>
</protein>